<dbReference type="Pfam" id="PF00096">
    <property type="entry name" value="zf-C2H2"/>
    <property type="match status" value="3"/>
</dbReference>
<dbReference type="SUPFAM" id="SSF57667">
    <property type="entry name" value="beta-beta-alpha zinc fingers"/>
    <property type="match status" value="3"/>
</dbReference>
<evidence type="ECO:0000256" key="4">
    <source>
        <dbReference type="ARBA" id="ARBA00022833"/>
    </source>
</evidence>
<evidence type="ECO:0000256" key="6">
    <source>
        <dbReference type="SAM" id="MobiDB-lite"/>
    </source>
</evidence>
<comment type="caution">
    <text evidence="8">The sequence shown here is derived from an EMBL/GenBank/DDBJ whole genome shotgun (WGS) entry which is preliminary data.</text>
</comment>
<feature type="compositionally biased region" description="Basic residues" evidence="6">
    <location>
        <begin position="410"/>
        <end position="437"/>
    </location>
</feature>
<dbReference type="PROSITE" id="PS00028">
    <property type="entry name" value="ZINC_FINGER_C2H2_1"/>
    <property type="match status" value="4"/>
</dbReference>
<keyword evidence="1" id="KW-0479">Metal-binding</keyword>
<dbReference type="GO" id="GO:0008270">
    <property type="term" value="F:zinc ion binding"/>
    <property type="evidence" value="ECO:0007669"/>
    <property type="project" value="UniProtKB-KW"/>
</dbReference>
<evidence type="ECO:0000256" key="1">
    <source>
        <dbReference type="ARBA" id="ARBA00022723"/>
    </source>
</evidence>
<dbReference type="AlphaFoldDB" id="A0AAD5M201"/>
<evidence type="ECO:0000313" key="8">
    <source>
        <dbReference type="EMBL" id="KAJ0392542.1"/>
    </source>
</evidence>
<sequence length="521" mass="56279">MTPAWDPAYDLSHPLRADVDGAPSLTFVCRHPACGKTFQLKGNLKRHQNIHRGDKQFRCDVCGREFLRKADRDVHRRVHTGEKPYTCRFPHCDKSFARRSDLLSHERTHSGKKPFACDFPGCGKRFARRFDLHKHQRMHAGATACRPDATRASAKRQRCDADVTTDRADKAGRKVPPISPSDPIDGPAKQVLFELTCTQDHEHIPEDCFAALDGATIEDWDALLASCGVPVCCPDHRASGIQQHLAQRKESAGSTPGTASISDAFQPFPVRSSGAAADGRPVPSTSGTPSAVAPTSSFAPSVSSPSPSPSSCSPSSTAAPASTCPIVTTAKLHDYSAHTSCGHLSIQHGDHRDFVVKNHLVCLDSVKSISGDCGGGGASGCSKPVVPPVAMSFRAAADHAANASAMRLPQHPHPHPHPHPHVHPHPHPRPLLPRHSHDHSAARGAGGVLRCRAPEDPHRPGCGHLPVRHRDHIDYVVEDNLFCQYAGLLADGDAQDEDIELLDDDFWEFYGAIGSMNTTEA</sequence>
<evidence type="ECO:0000313" key="9">
    <source>
        <dbReference type="Proteomes" id="UP001209570"/>
    </source>
</evidence>
<dbReference type="SMART" id="SM00355">
    <property type="entry name" value="ZnF_C2H2"/>
    <property type="match status" value="4"/>
</dbReference>
<name>A0AAD5M201_PYTIN</name>
<protein>
    <recommendedName>
        <fullName evidence="7">C2H2-type domain-containing protein</fullName>
    </recommendedName>
</protein>
<evidence type="ECO:0000256" key="5">
    <source>
        <dbReference type="PROSITE-ProRule" id="PRU00042"/>
    </source>
</evidence>
<dbReference type="GO" id="GO:0000981">
    <property type="term" value="F:DNA-binding transcription factor activity, RNA polymerase II-specific"/>
    <property type="evidence" value="ECO:0007669"/>
    <property type="project" value="TreeGrafter"/>
</dbReference>
<keyword evidence="3 5" id="KW-0863">Zinc-finger</keyword>
<feature type="domain" description="C2H2-type" evidence="7">
    <location>
        <begin position="115"/>
        <end position="144"/>
    </location>
</feature>
<evidence type="ECO:0000259" key="7">
    <source>
        <dbReference type="PROSITE" id="PS50157"/>
    </source>
</evidence>
<dbReference type="PROSITE" id="PS50157">
    <property type="entry name" value="ZINC_FINGER_C2H2_2"/>
    <property type="match status" value="4"/>
</dbReference>
<evidence type="ECO:0000256" key="3">
    <source>
        <dbReference type="ARBA" id="ARBA00022771"/>
    </source>
</evidence>
<feature type="region of interest" description="Disordered" evidence="6">
    <location>
        <begin position="156"/>
        <end position="185"/>
    </location>
</feature>
<accession>A0AAD5M201</accession>
<dbReference type="FunFam" id="3.30.160.60:FF:000125">
    <property type="entry name" value="Putative zinc finger protein 143"/>
    <property type="match status" value="1"/>
</dbReference>
<dbReference type="GO" id="GO:0000978">
    <property type="term" value="F:RNA polymerase II cis-regulatory region sequence-specific DNA binding"/>
    <property type="evidence" value="ECO:0007669"/>
    <property type="project" value="TreeGrafter"/>
</dbReference>
<keyword evidence="2" id="KW-0677">Repeat</keyword>
<feature type="domain" description="C2H2-type" evidence="7">
    <location>
        <begin position="27"/>
        <end position="56"/>
    </location>
</feature>
<proteinExistence type="predicted"/>
<keyword evidence="9" id="KW-1185">Reference proteome</keyword>
<reference evidence="8" key="1">
    <citation type="submission" date="2021-12" db="EMBL/GenBank/DDBJ databases">
        <title>Prjna785345.</title>
        <authorList>
            <person name="Rujirawat T."/>
            <person name="Krajaejun T."/>
        </authorList>
    </citation>
    <scope>NUCLEOTIDE SEQUENCE</scope>
    <source>
        <strain evidence="8">Pi057C3</strain>
    </source>
</reference>
<dbReference type="PANTHER" id="PTHR23235:SF120">
    <property type="entry name" value="KRUPPEL-LIKE FACTOR 15"/>
    <property type="match status" value="1"/>
</dbReference>
<feature type="compositionally biased region" description="Low complexity" evidence="6">
    <location>
        <begin position="288"/>
        <end position="315"/>
    </location>
</feature>
<feature type="compositionally biased region" description="Polar residues" evidence="6">
    <location>
        <begin position="252"/>
        <end position="263"/>
    </location>
</feature>
<feature type="region of interest" description="Disordered" evidence="6">
    <location>
        <begin position="244"/>
        <end position="315"/>
    </location>
</feature>
<dbReference type="FunFam" id="3.30.160.60:FF:002343">
    <property type="entry name" value="Zinc finger protein 33A"/>
    <property type="match status" value="1"/>
</dbReference>
<dbReference type="PANTHER" id="PTHR23235">
    <property type="entry name" value="KRUEPPEL-LIKE TRANSCRIPTION FACTOR"/>
    <property type="match status" value="1"/>
</dbReference>
<evidence type="ECO:0000256" key="2">
    <source>
        <dbReference type="ARBA" id="ARBA00022737"/>
    </source>
</evidence>
<dbReference type="InterPro" id="IPR013087">
    <property type="entry name" value="Znf_C2H2_type"/>
</dbReference>
<dbReference type="Gene3D" id="3.30.160.60">
    <property type="entry name" value="Classic Zinc Finger"/>
    <property type="match status" value="4"/>
</dbReference>
<organism evidence="8 9">
    <name type="scientific">Pythium insidiosum</name>
    <name type="common">Pythiosis disease agent</name>
    <dbReference type="NCBI Taxonomy" id="114742"/>
    <lineage>
        <taxon>Eukaryota</taxon>
        <taxon>Sar</taxon>
        <taxon>Stramenopiles</taxon>
        <taxon>Oomycota</taxon>
        <taxon>Peronosporomycetes</taxon>
        <taxon>Pythiales</taxon>
        <taxon>Pythiaceae</taxon>
        <taxon>Pythium</taxon>
    </lineage>
</organism>
<feature type="compositionally biased region" description="Basic and acidic residues" evidence="6">
    <location>
        <begin position="157"/>
        <end position="172"/>
    </location>
</feature>
<dbReference type="InterPro" id="IPR036236">
    <property type="entry name" value="Znf_C2H2_sf"/>
</dbReference>
<feature type="domain" description="C2H2-type" evidence="7">
    <location>
        <begin position="57"/>
        <end position="84"/>
    </location>
</feature>
<dbReference type="FunFam" id="3.30.160.60:FF:000100">
    <property type="entry name" value="Zinc finger 45-like"/>
    <property type="match status" value="1"/>
</dbReference>
<dbReference type="Proteomes" id="UP001209570">
    <property type="component" value="Unassembled WGS sequence"/>
</dbReference>
<keyword evidence="4" id="KW-0862">Zinc</keyword>
<gene>
    <name evidence="8" type="ORF">P43SY_000531</name>
</gene>
<feature type="region of interest" description="Disordered" evidence="6">
    <location>
        <begin position="407"/>
        <end position="439"/>
    </location>
</feature>
<feature type="domain" description="C2H2-type" evidence="7">
    <location>
        <begin position="85"/>
        <end position="114"/>
    </location>
</feature>
<dbReference type="EMBL" id="JAKCXM010000617">
    <property type="protein sequence ID" value="KAJ0392542.1"/>
    <property type="molecule type" value="Genomic_DNA"/>
</dbReference>